<dbReference type="KEGG" id="hcz:G9Q37_17305"/>
<dbReference type="AlphaFoldDB" id="A0A6G8IL77"/>
<evidence type="ECO:0000313" key="2">
    <source>
        <dbReference type="Proteomes" id="UP000503162"/>
    </source>
</evidence>
<reference evidence="1 2" key="1">
    <citation type="submission" date="2020-03" db="EMBL/GenBank/DDBJ databases">
        <title>Hydrogenophaga sp. nov. isolated from cyanobacterial mat.</title>
        <authorList>
            <person name="Thorat V."/>
            <person name="Kirdat K."/>
            <person name="Tiwarekar B."/>
            <person name="Costa E.D."/>
            <person name="Yadav A."/>
        </authorList>
    </citation>
    <scope>NUCLEOTIDE SEQUENCE [LARGE SCALE GENOMIC DNA]</scope>
    <source>
        <strain evidence="1 2">BA0156</strain>
    </source>
</reference>
<dbReference type="InterPro" id="IPR024997">
    <property type="entry name" value="DUF3892"/>
</dbReference>
<gene>
    <name evidence="1" type="ORF">G9Q37_17305</name>
</gene>
<evidence type="ECO:0000313" key="1">
    <source>
        <dbReference type="EMBL" id="QIM53786.1"/>
    </source>
</evidence>
<dbReference type="EMBL" id="CP049989">
    <property type="protein sequence ID" value="QIM53786.1"/>
    <property type="molecule type" value="Genomic_DNA"/>
</dbReference>
<dbReference type="Pfam" id="PF13031">
    <property type="entry name" value="DUF3892"/>
    <property type="match status" value="1"/>
</dbReference>
<organism evidence="1 2">
    <name type="scientific">Hydrogenophaga crocea</name>
    <dbReference type="NCBI Taxonomy" id="2716225"/>
    <lineage>
        <taxon>Bacteria</taxon>
        <taxon>Pseudomonadati</taxon>
        <taxon>Pseudomonadota</taxon>
        <taxon>Betaproteobacteria</taxon>
        <taxon>Burkholderiales</taxon>
        <taxon>Comamonadaceae</taxon>
        <taxon>Hydrogenophaga</taxon>
    </lineage>
</organism>
<dbReference type="Proteomes" id="UP000503162">
    <property type="component" value="Chromosome"/>
</dbReference>
<sequence>MHEFEISCISKPRNGLWHHQITHVGNLNHRWRLPSALIIRRIELNTETYYLLNRVTGRRSNIAVVQEPGQRPYLRAHAGGEWNDDLLSLRRCTARCNLVG</sequence>
<proteinExistence type="predicted"/>
<keyword evidence="2" id="KW-1185">Reference proteome</keyword>
<accession>A0A6G8IL77</accession>
<protein>
    <submittedName>
        <fullName evidence="1">DUF3892 domain-containing protein</fullName>
    </submittedName>
</protein>
<name>A0A6G8IL77_9BURK</name>
<dbReference type="RefSeq" id="WP_166229132.1">
    <property type="nucleotide sequence ID" value="NZ_CP049989.1"/>
</dbReference>